<proteinExistence type="predicted"/>
<organism evidence="1 2">
    <name type="scientific">Blautia obeum</name>
    <dbReference type="NCBI Taxonomy" id="40520"/>
    <lineage>
        <taxon>Bacteria</taxon>
        <taxon>Bacillati</taxon>
        <taxon>Bacillota</taxon>
        <taxon>Clostridia</taxon>
        <taxon>Lachnospirales</taxon>
        <taxon>Lachnospiraceae</taxon>
        <taxon>Blautia</taxon>
    </lineage>
</organism>
<dbReference type="EMBL" id="QRUH01000017">
    <property type="protein sequence ID" value="RGR45802.1"/>
    <property type="molecule type" value="Genomic_DNA"/>
</dbReference>
<name>A0A412EMS2_9FIRM</name>
<dbReference type="Proteomes" id="UP000285839">
    <property type="component" value="Unassembled WGS sequence"/>
</dbReference>
<evidence type="ECO:0000313" key="1">
    <source>
        <dbReference type="EMBL" id="RGR45802.1"/>
    </source>
</evidence>
<accession>A0A412EMS2</accession>
<gene>
    <name evidence="1" type="ORF">DWY46_16585</name>
</gene>
<dbReference type="AlphaFoldDB" id="A0A412EMS2"/>
<dbReference type="RefSeq" id="WP_118031693.1">
    <property type="nucleotide sequence ID" value="NZ_QRUH01000017.1"/>
</dbReference>
<reference evidence="1 2" key="1">
    <citation type="submission" date="2018-08" db="EMBL/GenBank/DDBJ databases">
        <title>A genome reference for cultivated species of the human gut microbiota.</title>
        <authorList>
            <person name="Zou Y."/>
            <person name="Xue W."/>
            <person name="Luo G."/>
        </authorList>
    </citation>
    <scope>NUCLEOTIDE SEQUENCE [LARGE SCALE GENOMIC DNA]</scope>
    <source>
        <strain evidence="1 2">AF25-21</strain>
    </source>
</reference>
<sequence>MARTKKSGFRRCPICGHHADRKDMQYTTDANGIRCRLVCWDCYDQIMAKGYDDADTNKDYEY</sequence>
<protein>
    <submittedName>
        <fullName evidence="1">Uncharacterized protein</fullName>
    </submittedName>
</protein>
<comment type="caution">
    <text evidence="1">The sequence shown here is derived from an EMBL/GenBank/DDBJ whole genome shotgun (WGS) entry which is preliminary data.</text>
</comment>
<evidence type="ECO:0000313" key="2">
    <source>
        <dbReference type="Proteomes" id="UP000285839"/>
    </source>
</evidence>